<dbReference type="InParanoid" id="A0A1B6Q464"/>
<gene>
    <name evidence="2" type="ORF">SORBI_3003G188700</name>
</gene>
<evidence type="ECO:0000313" key="3">
    <source>
        <dbReference type="Proteomes" id="UP000000768"/>
    </source>
</evidence>
<dbReference type="PANTHER" id="PTHR47074:SF43">
    <property type="entry name" value="RNASE H TYPE-1 DOMAIN-CONTAINING PROTEIN"/>
    <property type="match status" value="1"/>
</dbReference>
<dbReference type="STRING" id="4558.A0A1B6Q464"/>
<evidence type="ECO:0000313" key="2">
    <source>
        <dbReference type="EMBL" id="KXG32726.1"/>
    </source>
</evidence>
<dbReference type="Gramene" id="KXG32726">
    <property type="protein sequence ID" value="KXG32726"/>
    <property type="gene ID" value="SORBI_3003G188700"/>
</dbReference>
<dbReference type="PANTHER" id="PTHR47074">
    <property type="entry name" value="BNAC02G40300D PROTEIN"/>
    <property type="match status" value="1"/>
</dbReference>
<dbReference type="InterPro" id="IPR044730">
    <property type="entry name" value="RNase_H-like_dom_plant"/>
</dbReference>
<proteinExistence type="predicted"/>
<dbReference type="AlphaFoldDB" id="A0A1B6Q464"/>
<dbReference type="InterPro" id="IPR012337">
    <property type="entry name" value="RNaseH-like_sf"/>
</dbReference>
<dbReference type="Proteomes" id="UP000000768">
    <property type="component" value="Chromosome 3"/>
</dbReference>
<sequence length="202" mass="22740">MSCHLDEDCGHLFFRYKMVKQVRRRLGLGEERKILLNKSSGPEVLETILAFNEESKLTKILLLWCWWHARNKVMNQGERRYGIYKTNCDGSYFPNTREGGWGCIMGNHKGEFLAAGAGMLQGVSNALHAETLACMKALELATSLGKLECKRIIIEAYIKEIRSKVACDFIYCNVSKCARNCNVVADCLADYGASLGVVQFKL</sequence>
<dbReference type="EMBL" id="CM000762">
    <property type="protein sequence ID" value="KXG32726.1"/>
    <property type="molecule type" value="Genomic_DNA"/>
</dbReference>
<name>A0A1B6Q464_SORBI</name>
<organism evidence="2 3">
    <name type="scientific">Sorghum bicolor</name>
    <name type="common">Sorghum</name>
    <name type="synonym">Sorghum vulgare</name>
    <dbReference type="NCBI Taxonomy" id="4558"/>
    <lineage>
        <taxon>Eukaryota</taxon>
        <taxon>Viridiplantae</taxon>
        <taxon>Streptophyta</taxon>
        <taxon>Embryophyta</taxon>
        <taxon>Tracheophyta</taxon>
        <taxon>Spermatophyta</taxon>
        <taxon>Magnoliopsida</taxon>
        <taxon>Liliopsida</taxon>
        <taxon>Poales</taxon>
        <taxon>Poaceae</taxon>
        <taxon>PACMAD clade</taxon>
        <taxon>Panicoideae</taxon>
        <taxon>Andropogonodae</taxon>
        <taxon>Andropogoneae</taxon>
        <taxon>Sorghinae</taxon>
        <taxon>Sorghum</taxon>
    </lineage>
</organism>
<feature type="domain" description="RNase H type-1" evidence="1">
    <location>
        <begin position="87"/>
        <end position="145"/>
    </location>
</feature>
<dbReference type="OMA" id="SKCARNC"/>
<dbReference type="Pfam" id="PF13456">
    <property type="entry name" value="RVT_3"/>
    <property type="match status" value="1"/>
</dbReference>
<dbReference type="SUPFAM" id="SSF53098">
    <property type="entry name" value="Ribonuclease H-like"/>
    <property type="match status" value="1"/>
</dbReference>
<reference evidence="3" key="2">
    <citation type="journal article" date="2018" name="Plant J.">
        <title>The Sorghum bicolor reference genome: improved assembly, gene annotations, a transcriptome atlas, and signatures of genome organization.</title>
        <authorList>
            <person name="McCormick R.F."/>
            <person name="Truong S.K."/>
            <person name="Sreedasyam A."/>
            <person name="Jenkins J."/>
            <person name="Shu S."/>
            <person name="Sims D."/>
            <person name="Kennedy M."/>
            <person name="Amirebrahimi M."/>
            <person name="Weers B.D."/>
            <person name="McKinley B."/>
            <person name="Mattison A."/>
            <person name="Morishige D.T."/>
            <person name="Grimwood J."/>
            <person name="Schmutz J."/>
            <person name="Mullet J.E."/>
        </authorList>
    </citation>
    <scope>NUCLEOTIDE SEQUENCE [LARGE SCALE GENOMIC DNA]</scope>
    <source>
        <strain evidence="3">cv. BTx623</strain>
    </source>
</reference>
<dbReference type="InterPro" id="IPR002156">
    <property type="entry name" value="RNaseH_domain"/>
</dbReference>
<dbReference type="GO" id="GO:0003676">
    <property type="term" value="F:nucleic acid binding"/>
    <property type="evidence" value="ECO:0007669"/>
    <property type="project" value="InterPro"/>
</dbReference>
<evidence type="ECO:0000259" key="1">
    <source>
        <dbReference type="Pfam" id="PF13456"/>
    </source>
</evidence>
<accession>A0A1B6Q464</accession>
<dbReference type="GO" id="GO:0004523">
    <property type="term" value="F:RNA-DNA hybrid ribonuclease activity"/>
    <property type="evidence" value="ECO:0007669"/>
    <property type="project" value="InterPro"/>
</dbReference>
<dbReference type="InterPro" id="IPR036397">
    <property type="entry name" value="RNaseH_sf"/>
</dbReference>
<dbReference type="CDD" id="cd06222">
    <property type="entry name" value="RNase_H_like"/>
    <property type="match status" value="1"/>
</dbReference>
<dbReference type="Gene3D" id="3.30.420.10">
    <property type="entry name" value="Ribonuclease H-like superfamily/Ribonuclease H"/>
    <property type="match status" value="1"/>
</dbReference>
<dbReference type="InterPro" id="IPR052929">
    <property type="entry name" value="RNase_H-like_EbsB-rel"/>
</dbReference>
<protein>
    <recommendedName>
        <fullName evidence="1">RNase H type-1 domain-containing protein</fullName>
    </recommendedName>
</protein>
<reference evidence="2 3" key="1">
    <citation type="journal article" date="2009" name="Nature">
        <title>The Sorghum bicolor genome and the diversification of grasses.</title>
        <authorList>
            <person name="Paterson A.H."/>
            <person name="Bowers J.E."/>
            <person name="Bruggmann R."/>
            <person name="Dubchak I."/>
            <person name="Grimwood J."/>
            <person name="Gundlach H."/>
            <person name="Haberer G."/>
            <person name="Hellsten U."/>
            <person name="Mitros T."/>
            <person name="Poliakov A."/>
            <person name="Schmutz J."/>
            <person name="Spannagl M."/>
            <person name="Tang H."/>
            <person name="Wang X."/>
            <person name="Wicker T."/>
            <person name="Bharti A.K."/>
            <person name="Chapman J."/>
            <person name="Feltus F.A."/>
            <person name="Gowik U."/>
            <person name="Grigoriev I.V."/>
            <person name="Lyons E."/>
            <person name="Maher C.A."/>
            <person name="Martis M."/>
            <person name="Narechania A."/>
            <person name="Otillar R.P."/>
            <person name="Penning B.W."/>
            <person name="Salamov A.A."/>
            <person name="Wang Y."/>
            <person name="Zhang L."/>
            <person name="Carpita N.C."/>
            <person name="Freeling M."/>
            <person name="Gingle A.R."/>
            <person name="Hash C.T."/>
            <person name="Keller B."/>
            <person name="Klein P."/>
            <person name="Kresovich S."/>
            <person name="McCann M.C."/>
            <person name="Ming R."/>
            <person name="Peterson D.G."/>
            <person name="Mehboob-ur-Rahman"/>
            <person name="Ware D."/>
            <person name="Westhoff P."/>
            <person name="Mayer K.F."/>
            <person name="Messing J."/>
            <person name="Rokhsar D.S."/>
        </authorList>
    </citation>
    <scope>NUCLEOTIDE SEQUENCE [LARGE SCALE GENOMIC DNA]</scope>
    <source>
        <strain evidence="3">cv. BTx623</strain>
    </source>
</reference>
<keyword evidence="3" id="KW-1185">Reference proteome</keyword>